<gene>
    <name evidence="2" type="ORF">PGRAT_25565</name>
</gene>
<evidence type="ECO:0000313" key="3">
    <source>
        <dbReference type="Proteomes" id="UP000029500"/>
    </source>
</evidence>
<dbReference type="Proteomes" id="UP000029500">
    <property type="component" value="Chromosome"/>
</dbReference>
<feature type="transmembrane region" description="Helical" evidence="1">
    <location>
        <begin position="6"/>
        <end position="25"/>
    </location>
</feature>
<dbReference type="OrthoDB" id="2082458at2"/>
<name>A0A089NNF6_9BACL</name>
<protein>
    <submittedName>
        <fullName evidence="2">Uncharacterized protein</fullName>
    </submittedName>
</protein>
<keyword evidence="1" id="KW-0472">Membrane</keyword>
<dbReference type="KEGG" id="pgm:PGRAT_25565"/>
<keyword evidence="3" id="KW-1185">Reference proteome</keyword>
<evidence type="ECO:0000313" key="2">
    <source>
        <dbReference type="EMBL" id="AIQ70629.1"/>
    </source>
</evidence>
<dbReference type="STRING" id="189425.PGRAT_25565"/>
<dbReference type="eggNOG" id="ENOG503069E">
    <property type="taxonomic scope" value="Bacteria"/>
</dbReference>
<dbReference type="HOGENOM" id="CLU_2168490_0_0_9"/>
<dbReference type="EMBL" id="CP009287">
    <property type="protein sequence ID" value="AIQ70629.1"/>
    <property type="molecule type" value="Genomic_DNA"/>
</dbReference>
<dbReference type="AlphaFoldDB" id="A0A089NNF6"/>
<sequence>MEGLLRNTGLISILLVVLYSIKKIYDVADMRKAGMQGWYENKEIYKAARMFAQGAPDDEIKGILSGSYELDDRQIGQAMLLALASRQDRDGGYAGFLKAVNQVLGEDRYYVK</sequence>
<keyword evidence="1" id="KW-0812">Transmembrane</keyword>
<accession>A0A089NNF6</accession>
<organism evidence="2 3">
    <name type="scientific">Paenibacillus graminis</name>
    <dbReference type="NCBI Taxonomy" id="189425"/>
    <lineage>
        <taxon>Bacteria</taxon>
        <taxon>Bacillati</taxon>
        <taxon>Bacillota</taxon>
        <taxon>Bacilli</taxon>
        <taxon>Bacillales</taxon>
        <taxon>Paenibacillaceae</taxon>
        <taxon>Paenibacillus</taxon>
    </lineage>
</organism>
<evidence type="ECO:0000256" key="1">
    <source>
        <dbReference type="SAM" id="Phobius"/>
    </source>
</evidence>
<reference evidence="2 3" key="1">
    <citation type="submission" date="2014-08" db="EMBL/GenBank/DDBJ databases">
        <title>Comparative genomics of the Paenibacillus odorifer group.</title>
        <authorList>
            <person name="den Bakker H.C."/>
            <person name="Tsai Y.-C."/>
            <person name="Martin N."/>
            <person name="Korlach J."/>
            <person name="Wiedmann M."/>
        </authorList>
    </citation>
    <scope>NUCLEOTIDE SEQUENCE [LARGE SCALE GENOMIC DNA]</scope>
    <source>
        <strain evidence="2 3">DSM 15220</strain>
    </source>
</reference>
<proteinExistence type="predicted"/>
<keyword evidence="1" id="KW-1133">Transmembrane helix</keyword>
<dbReference type="RefSeq" id="WP_025703717.1">
    <property type="nucleotide sequence ID" value="NZ_CP009287.1"/>
</dbReference>